<accession>A0AAV9BRN2</accession>
<name>A0AAV9BRN2_ACOGR</name>
<dbReference type="InterPro" id="IPR056633">
    <property type="entry name" value="DUF7731"/>
</dbReference>
<dbReference type="Pfam" id="PF24865">
    <property type="entry name" value="DUF7731"/>
    <property type="match status" value="1"/>
</dbReference>
<reference evidence="3" key="1">
    <citation type="journal article" date="2023" name="Nat. Commun.">
        <title>Diploid and tetraploid genomes of Acorus and the evolution of monocots.</title>
        <authorList>
            <person name="Ma L."/>
            <person name="Liu K.W."/>
            <person name="Li Z."/>
            <person name="Hsiao Y.Y."/>
            <person name="Qi Y."/>
            <person name="Fu T."/>
            <person name="Tang G.D."/>
            <person name="Zhang D."/>
            <person name="Sun W.H."/>
            <person name="Liu D.K."/>
            <person name="Li Y."/>
            <person name="Chen G.Z."/>
            <person name="Liu X.D."/>
            <person name="Liao X.Y."/>
            <person name="Jiang Y.T."/>
            <person name="Yu X."/>
            <person name="Hao Y."/>
            <person name="Huang J."/>
            <person name="Zhao X.W."/>
            <person name="Ke S."/>
            <person name="Chen Y.Y."/>
            <person name="Wu W.L."/>
            <person name="Hsu J.L."/>
            <person name="Lin Y.F."/>
            <person name="Huang M.D."/>
            <person name="Li C.Y."/>
            <person name="Huang L."/>
            <person name="Wang Z.W."/>
            <person name="Zhao X."/>
            <person name="Zhong W.Y."/>
            <person name="Peng D.H."/>
            <person name="Ahmad S."/>
            <person name="Lan S."/>
            <person name="Zhang J.S."/>
            <person name="Tsai W.C."/>
            <person name="Van de Peer Y."/>
            <person name="Liu Z.J."/>
        </authorList>
    </citation>
    <scope>NUCLEOTIDE SEQUENCE</scope>
    <source>
        <strain evidence="3">SCP</strain>
    </source>
</reference>
<dbReference type="PANTHER" id="PTHR34366:SF9">
    <property type="entry name" value="OS03G0304200 PROTEIN"/>
    <property type="match status" value="1"/>
</dbReference>
<keyword evidence="4" id="KW-1185">Reference proteome</keyword>
<evidence type="ECO:0000313" key="3">
    <source>
        <dbReference type="EMBL" id="KAK1279170.1"/>
    </source>
</evidence>
<reference evidence="3" key="2">
    <citation type="submission" date="2023-06" db="EMBL/GenBank/DDBJ databases">
        <authorList>
            <person name="Ma L."/>
            <person name="Liu K.-W."/>
            <person name="Li Z."/>
            <person name="Hsiao Y.-Y."/>
            <person name="Qi Y."/>
            <person name="Fu T."/>
            <person name="Tang G."/>
            <person name="Zhang D."/>
            <person name="Sun W.-H."/>
            <person name="Liu D.-K."/>
            <person name="Li Y."/>
            <person name="Chen G.-Z."/>
            <person name="Liu X.-D."/>
            <person name="Liao X.-Y."/>
            <person name="Jiang Y.-T."/>
            <person name="Yu X."/>
            <person name="Hao Y."/>
            <person name="Huang J."/>
            <person name="Zhao X.-W."/>
            <person name="Ke S."/>
            <person name="Chen Y.-Y."/>
            <person name="Wu W.-L."/>
            <person name="Hsu J.-L."/>
            <person name="Lin Y.-F."/>
            <person name="Huang M.-D."/>
            <person name="Li C.-Y."/>
            <person name="Huang L."/>
            <person name="Wang Z.-W."/>
            <person name="Zhao X."/>
            <person name="Zhong W.-Y."/>
            <person name="Peng D.-H."/>
            <person name="Ahmad S."/>
            <person name="Lan S."/>
            <person name="Zhang J.-S."/>
            <person name="Tsai W.-C."/>
            <person name="Van De Peer Y."/>
            <person name="Liu Z.-J."/>
        </authorList>
    </citation>
    <scope>NUCLEOTIDE SEQUENCE</scope>
    <source>
        <strain evidence="3">SCP</strain>
        <tissue evidence="3">Leaves</tissue>
    </source>
</reference>
<proteinExistence type="predicted"/>
<feature type="chain" id="PRO_5043507935" description="DUF7731 domain-containing protein" evidence="1">
    <location>
        <begin position="29"/>
        <end position="121"/>
    </location>
</feature>
<evidence type="ECO:0000259" key="2">
    <source>
        <dbReference type="Pfam" id="PF24865"/>
    </source>
</evidence>
<dbReference type="Proteomes" id="UP001179952">
    <property type="component" value="Unassembled WGS sequence"/>
</dbReference>
<feature type="domain" description="DUF7731" evidence="2">
    <location>
        <begin position="31"/>
        <end position="113"/>
    </location>
</feature>
<dbReference type="AlphaFoldDB" id="A0AAV9BRN2"/>
<sequence>MASSLALRLCWIIITLLAIVIHLPASVAQDPLQIVGKALICFDNKTVYNNCSSAIRSSINGTINGTAVICSKPCLAETFVILDCVNDILSNFKFFNNLTVPAVKAIFRAACNNITIGVVRP</sequence>
<gene>
    <name evidence="3" type="ORF">QJS04_geneDACA007124</name>
</gene>
<comment type="caution">
    <text evidence="3">The sequence shown here is derived from an EMBL/GenBank/DDBJ whole genome shotgun (WGS) entry which is preliminary data.</text>
</comment>
<feature type="signal peptide" evidence="1">
    <location>
        <begin position="1"/>
        <end position="28"/>
    </location>
</feature>
<dbReference type="PANTHER" id="PTHR34366">
    <property type="entry name" value="OS07G0289901 PROTEIN-RELATED"/>
    <property type="match status" value="1"/>
</dbReference>
<organism evidence="3 4">
    <name type="scientific">Acorus gramineus</name>
    <name type="common">Dwarf sweet flag</name>
    <dbReference type="NCBI Taxonomy" id="55184"/>
    <lineage>
        <taxon>Eukaryota</taxon>
        <taxon>Viridiplantae</taxon>
        <taxon>Streptophyta</taxon>
        <taxon>Embryophyta</taxon>
        <taxon>Tracheophyta</taxon>
        <taxon>Spermatophyta</taxon>
        <taxon>Magnoliopsida</taxon>
        <taxon>Liliopsida</taxon>
        <taxon>Acoraceae</taxon>
        <taxon>Acorus</taxon>
    </lineage>
</organism>
<keyword evidence="1" id="KW-0732">Signal</keyword>
<protein>
    <recommendedName>
        <fullName evidence="2">DUF7731 domain-containing protein</fullName>
    </recommendedName>
</protein>
<dbReference type="EMBL" id="JAUJYN010000002">
    <property type="protein sequence ID" value="KAK1279170.1"/>
    <property type="molecule type" value="Genomic_DNA"/>
</dbReference>
<evidence type="ECO:0000313" key="4">
    <source>
        <dbReference type="Proteomes" id="UP001179952"/>
    </source>
</evidence>
<evidence type="ECO:0000256" key="1">
    <source>
        <dbReference type="SAM" id="SignalP"/>
    </source>
</evidence>